<protein>
    <submittedName>
        <fullName evidence="4">Cytochrome b pre-mRNA-processing protein 3</fullName>
    </submittedName>
</protein>
<keyword evidence="5" id="KW-1185">Reference proteome</keyword>
<organism evidence="4 5">
    <name type="scientific">Limibacillus halophilus</name>
    <dbReference type="NCBI Taxonomy" id="1579333"/>
    <lineage>
        <taxon>Bacteria</taxon>
        <taxon>Pseudomonadati</taxon>
        <taxon>Pseudomonadota</taxon>
        <taxon>Alphaproteobacteria</taxon>
        <taxon>Rhodospirillales</taxon>
        <taxon>Rhodovibrionaceae</taxon>
        <taxon>Limibacillus</taxon>
    </lineage>
</organism>
<proteinExistence type="inferred from homology"/>
<dbReference type="Proteomes" id="UP000581135">
    <property type="component" value="Unassembled WGS sequence"/>
</dbReference>
<evidence type="ECO:0000259" key="3">
    <source>
        <dbReference type="Pfam" id="PF03981"/>
    </source>
</evidence>
<comment type="similarity">
    <text evidence="1">Belongs to the CBP3 family.</text>
</comment>
<dbReference type="PANTHER" id="PTHR12184:SF1">
    <property type="entry name" value="UBIQUINOL-CYTOCHROME-C REDUCTASE COMPLEX ASSEMBLY FACTOR 1"/>
    <property type="match status" value="1"/>
</dbReference>
<comment type="similarity">
    <text evidence="2">Belongs to the UPF0174 family.</text>
</comment>
<name>A0A839SSG4_9PROT</name>
<evidence type="ECO:0000313" key="4">
    <source>
        <dbReference type="EMBL" id="MBB3065741.1"/>
    </source>
</evidence>
<reference evidence="4 5" key="1">
    <citation type="submission" date="2020-08" db="EMBL/GenBank/DDBJ databases">
        <title>Genomic Encyclopedia of Type Strains, Phase III (KMG-III): the genomes of soil and plant-associated and newly described type strains.</title>
        <authorList>
            <person name="Whitman W."/>
        </authorList>
    </citation>
    <scope>NUCLEOTIDE SEQUENCE [LARGE SCALE GENOMIC DNA]</scope>
    <source>
        <strain evidence="4 5">CECT 8803</strain>
    </source>
</reference>
<evidence type="ECO:0000313" key="5">
    <source>
        <dbReference type="Proteomes" id="UP000581135"/>
    </source>
</evidence>
<dbReference type="InterPro" id="IPR021150">
    <property type="entry name" value="Ubiq_cyt_c_chap"/>
</dbReference>
<dbReference type="PIRSF" id="PIRSF032079">
    <property type="entry name" value="UCP032079"/>
    <property type="match status" value="1"/>
</dbReference>
<gene>
    <name evidence="4" type="ORF">FHR98_002037</name>
</gene>
<sequence>MPLKDIIFGKDRYSKSAHRLYVAVVEQARNPVFYSDLGVPDSLDGRFELISLHTFLVLHRLKSETGEAGLAIGQGLVDLMFADMDQSLREMGVGDMGVGKRVKKMAEAFQGRVAAYSSALVADEETQLHDALRRNLFGTRDQVEAHDLGQISDYLRHQAAFLGQQKSADILQGIIAFSQPGQK</sequence>
<evidence type="ECO:0000256" key="1">
    <source>
        <dbReference type="ARBA" id="ARBA00006407"/>
    </source>
</evidence>
<dbReference type="InterPro" id="IPR014569">
    <property type="entry name" value="Ubq_cyt-c_CBP3-rel"/>
</dbReference>
<dbReference type="PANTHER" id="PTHR12184">
    <property type="entry name" value="UBIQUINOL-CYTOCHROME C REDUCTASE COMPLEX ASSEMBLY FACTOR 1 FAMILY MEMBER"/>
    <property type="match status" value="1"/>
</dbReference>
<feature type="domain" description="Ubiquinol-cytochrome c chaperone" evidence="3">
    <location>
        <begin position="36"/>
        <end position="177"/>
    </location>
</feature>
<dbReference type="RefSeq" id="WP_183416570.1">
    <property type="nucleotide sequence ID" value="NZ_JACHXA010000005.1"/>
</dbReference>
<comment type="caution">
    <text evidence="4">The sequence shown here is derived from an EMBL/GenBank/DDBJ whole genome shotgun (WGS) entry which is preliminary data.</text>
</comment>
<accession>A0A839SSG4</accession>
<dbReference type="AlphaFoldDB" id="A0A839SSG4"/>
<dbReference type="InterPro" id="IPR007129">
    <property type="entry name" value="Ubiqinol_cyt_c_chaperone_CPB3"/>
</dbReference>
<evidence type="ECO:0000256" key="2">
    <source>
        <dbReference type="ARBA" id="ARBA00006436"/>
    </source>
</evidence>
<dbReference type="EMBL" id="JACHXA010000005">
    <property type="protein sequence ID" value="MBB3065741.1"/>
    <property type="molecule type" value="Genomic_DNA"/>
</dbReference>
<dbReference type="Pfam" id="PF03981">
    <property type="entry name" value="Ubiq_cyt_C_chap"/>
    <property type="match status" value="1"/>
</dbReference>